<evidence type="ECO:0000313" key="5">
    <source>
        <dbReference type="EMBL" id="KAF7260576.1"/>
    </source>
</evidence>
<reference evidence="5" key="1">
    <citation type="submission" date="2019-07" db="EMBL/GenBank/DDBJ databases">
        <title>Annotation for the trematode Paragonimus miyazaki's.</title>
        <authorList>
            <person name="Choi Y.-J."/>
        </authorList>
    </citation>
    <scope>NUCLEOTIDE SEQUENCE</scope>
    <source>
        <strain evidence="5">Japan</strain>
    </source>
</reference>
<evidence type="ECO:0000313" key="6">
    <source>
        <dbReference type="Proteomes" id="UP000822476"/>
    </source>
</evidence>
<feature type="domain" description="ShKT" evidence="4">
    <location>
        <begin position="4529"/>
        <end position="4565"/>
    </location>
</feature>
<dbReference type="SMART" id="SM00327">
    <property type="entry name" value="VWA"/>
    <property type="match status" value="1"/>
</dbReference>
<dbReference type="SUPFAM" id="SSF57567">
    <property type="entry name" value="Serine protease inhibitors"/>
    <property type="match status" value="1"/>
</dbReference>
<gene>
    <name evidence="5" type="ORF">EG68_01992</name>
</gene>
<feature type="chain" id="PRO_5035811558" evidence="2">
    <location>
        <begin position="37"/>
        <end position="4817"/>
    </location>
</feature>
<feature type="domain" description="VWFA" evidence="3">
    <location>
        <begin position="3503"/>
        <end position="3689"/>
    </location>
</feature>
<name>A0A8S9Z4W8_9TREM</name>
<comment type="caution">
    <text evidence="5">The sequence shown here is derived from an EMBL/GenBank/DDBJ whole genome shotgun (WGS) entry which is preliminary data.</text>
</comment>
<dbReference type="InterPro" id="IPR036084">
    <property type="entry name" value="Ser_inhib-like_sf"/>
</dbReference>
<keyword evidence="6" id="KW-1185">Reference proteome</keyword>
<dbReference type="OrthoDB" id="6236007at2759"/>
<dbReference type="InterPro" id="IPR002035">
    <property type="entry name" value="VWF_A"/>
</dbReference>
<dbReference type="EMBL" id="JTDE01000689">
    <property type="protein sequence ID" value="KAF7260576.1"/>
    <property type="molecule type" value="Genomic_DNA"/>
</dbReference>
<sequence length="4817" mass="554833">MAGDCCLWMSPPTAKWRFRLKVIVFLCQLLASGAISQRTPCPQDRSYSICADSGDYLIHRLEKFVYITGQGCQLNVNETNQPISCSSTIEVDDRSPCKNGRQVVRMKRIIPRNCICVSQFYMEEISCPCQSSQLSKERCQENDQSQTISYERRAGDQCEKRFLHTQHPNCSFISSVNSKATDINLRNESIQPYLIRSRRSVEPILHQCGKHQVYVPIRNPCPETCEGVLFGRPNRCDRVPHGPGCECKPGYVLDGILCVPPSQCGCLDAVCADRAPSHLCRQWRLEGRCQTDRLGMTKLCRATCQHCQQQQCEDQIATIQCEKLRSQGKCSDEFYRMLCRLTCSPQECRCPPCRIEESGCNPHTKNVEIRRTCFRLKRDGKCEPLITRNFKPCGDCPTGLVRKPGKCNYCEGQRVVELFTYFREEGGSFRCLAVKQSKQEPCSCHPIQLFQKSCMKNHLLVRKIVIRLQTSCHDCKLKQRIISQKPIVCHRHFIKRGKCYRPDSFSPAVRKVVLIKEIAHNCQCRQAVKVKQEFCGCPPEQRTGPICIAGRNQLAFKVVTFHPGVGSCHPRITMNWLPRPSCPSPEQAHLETAGRFQCDSKTCERTFHSISWHWDECKCRQIAVIQPAGKCCCPQEKRILSSCENGIQREQIIHYELLEGACEQHVRQQIKHCVSSQHTACPRPTHFYKCNEATNEKITKTVAYRRLEKDGQCERVETTETHATQCTEEGIRRITGCKLKRGGDPRPYRNLVLVKSQLNRCTCQEPSMQVLMEACMCPEAKQPAVQLIQQCPQWCHGLKDNRCDHRCQDIRVWQRFMYAGQDARCVAQELRRVTTPCCCPRNKQVTKTCDSSGKYQLIHIKETELRQGQCVQVHREIRQHVQCQTGFQHHLLGPVHTNGSRGMQTVYNRLDRCQCVTKTVQHQCITKCPDQRKTVECDAGARELVYTITAFIPVGCKCEQRVYKRRSAVLCPEQTKLVSVQCSPVTKIESRMYRRTFLANCECREEIVTKHGPCGCPKPTDTPASCDASTNRLQRVQTQFMLDNGECVPRKSLVNLQVTCNQHMHQQLQQYNGRVPVKFECDVKTGIGKLWSIVWEPFHCRCVKRLRLVREGVCRCPPNHRSTHCDSRRNFWVTKHISFELDKKALQCRRQVREQTDPTYCRRAKIHWQPCNFKTGRREIHIVYYRRDNCHCVREKRVVMKPCGCAKTPAQIERKCDNLRGILHTLIMTHQWSDVNHQCVETKIVKSAPIKCGPLMRIFRTKCLAGRMTEKVLEGYRDENSCECRKRVRTKIIDCRKFEQPPGITLSLRPRRCPTKMFTDGHCDGQKKHWIQLAVEYKWNAKKHGCVIVRSRRVRHDCQCDAPKSNKECSDGKLHETKILYKLNKKSTSCDRVVLQSSNKPVCSSLTGLEFQMDYEHLFQRHRETRCDPATCTRQLETYRKQYDQARCSCEWALAQTRRCTCCGCPQTEVAVRCENHKELVGGIAYYTPQQKRCGHNCIKRVHLVKNKVDCTNYPAPPRAHWDKCDRTTCIQHFVAYFYDIRNCWCILTKKLLEKRVCCCTPTVRQQQRCQNGELTLITYRSELRGGKCTEFPHAEPKPVVCPSQTEVRRGDCRQDVCRQNIFDIGWRLDPTTCKCQQYRTLRGEKECCCLDKPTKREVCVGNCRVIVKEVFKYDTTTERCIKENFIFRVCPKCPASHIIREECERESTCLRTERHIRYVIEDCHCRRVEQVKRTRCCCPKPVVLGSQCLEDTGEVETKTVFFELTNGHCARREKIDRIPTTCPLTRQPRLIDASRCDPQTCLMPVSGPQWVRVGCRCLEQKPLRYRKCCCSNRITRSKRICKPDGSITLNFTKGTSGSFIAPDYTNLPLFDSLCLLLHLKLTQTWRLQHEQCVPAMLTKHLDAQTCPPQRITPTGPCDPISRMQTVVFERFAVKDCRCQPVFRKQIHRTCACPPPEKRVEPCNPNNCLQRVIHTPWTLDTRNGQCHRLAPQIKTIPCCCPRQKEPPVESVRCNPVTGLIEITRKQFQFNGQRCDLKETKKYKALRCPAGGLIRRGRCNRKIGFALDQFILQKFVKAECQCRRMVKFVKRLCSCSHLNRVSDPPICIASEGILIKKHLIYHLRQGVCQEEQRVFKKNIECEERQAHVLKRYCDRQLCHPVTLYRRVVRRQCECGNMIRRVVNRAERCCCPPQRFNVRCYPQYGVLSRVMYRYELFNGHCITRKFVDQDQITCPQEKLTRGHCDQLTGKRIVIRQHYVKHGCECHMKIEKYDEPCGCPVPRILKQPCTTTTPIRRVFRLWFEIGPDRPEGKIQCNKRITILRTEPCYCKPPSIQKHCVHGELVLVRKEQHLSKQAGDNKSPTCSQKTFVKRVPIVCNDESVKIYRSACQNHRRKVVYIRTVADLQNCRCRKQAKVLFEACDCAHLDRVHQDCRNGVMFIVKESYNFRPGVNHCIKSTTRGVHPIVCSEKPEVFPTGGCSIRKPNGIFRPEEVRWQEVVNCKCVVKRKQSLRLCACPEPVVSRRCLDTVNFAVYRTRFTKVVNKCIPTQDVVTTEVQCPPRRESFTECAHNFQHHVVESFELIDGKCVRRRTSSRVRCGCPKPVRRLYCDGEGRWVKCYTQFVFNPSTVTCRLRKHCIRWHQQCPKERTEVASECTADTGFKQTMQRVQFVVNPRTCNCESKALQEWTEMCACEHLNRQFVRCDNGLILFKKLTNQLSNGDCVPKWHQKAKLPVCPRPIVRIRACDRNPNSPTRGLMLKLVQSFIPRNCNCVKVKRIFKKICDCKLLHKSEQTVQCRDEKITYVKRLFWNLHKNKCIPGVAIYTKRTACKPEHDVRVGKCVVGPDGVGRETVVHLERTIANCKCVWKVTRTTQRICICVSDPKEVKRCTDDRFWEIVLTERRLSNNSNNNGMQCTRVVVSKIMKPVVLRKPETITRCNPKTGVERAIETVPFVVNCHQRMRVRVIRRRCRCPSQVQLVFKEPCKSNCQQRLVYRRMVLTADHKCRHQYRVQRRICCCPKPLQLPVRCNPETGLLEFRLRSFEQQDSRCVWKDRISTKQTRCPPDELLRKIRQPNGLVKIEKRTYVQENCKCVSKTQISTDRVYCPAPTTKQHCMNPEPGLFMLETISTRWQLSNENPTCSRLDTVIDQKAVDCSATELVKATNCQFDASRHATVRIDRLLTSSNDGCRCVPNQPTPKLHVCKCMKPTDEVKCNPRRGLIMQTTTNYELSGDATRCVPHVTKRIWKLACAPIGPRHVGNTACDPNTGLYFRLFEETQRTGCRCMKRKWRVPTHCHCPKPVSQTRCINPRLREVIVTTSQMDPKGSCIQATSSHKEPVDCSTPTKLLQSSADYRVERLASLPYTIKHIYACGSAGQCKQKVREFQSDTDEECRCRWRMRQYMQACCCPSNQRSERKPVTVHCNSRKGLLVYRKTDWQLQGGRCRPTVHERVRPIVCGRVEKLTPVEACHNSRQKHLLRQSVRIGCRCILIQRAVIKPCLCNTVSVAEVVFLVDESVASRQPHYQTHVQQLLRKTIELFLLSRHSQGQANSYRFAVIKYAWKPLIAFNLHQHTDPNSMLEHVEELVFEGERANLDRALRIVQQEVLPLKRSTAPMLLYIVTDGHDIIPDQSTAIRLVEELRNEQIQINVIAVAAEPGRLDYLGRLVTQPKTVHLIPISASYAVKTYLDKLIETLCIRACPTNHVTESKCSRETGCVGRTYLHTYRFNPRQNQCVGTTEVKSRRCCCDNQPTRTLRVCKGNRLLLIRINWQLTRQGVCTKFITKRDATASVQRSCSPPFDVRLGVCNADGHAVEVTARRYLNNCECKKSISKRIVRCRCEGVRKYKRCFADKVQVRVVITQQLINGECHPRKSVRLFKLNCPPPNVFKSNCDQMTCQRRLTIVNYVTQRCHCERRIQVKYETCCCRGSKSISYEGCRQDVLKTFVERTIEPALQNGSCVQRTRYHFEPVACPKNPQTIRHKCRHVPSPETTMKQNALVDRALVYRLVESFWWQIKSCECRRIRQAYFEACGCDQSRIPVESQKINRCNAVSGVLITYDHLLKLEIDGAEPTNRAGMKLPGLTHAKCRPHYTVTSARKIVCPATKRVITGCELADDGRKYRMVQIHRWSRKQCACISLPIEFVDKRVCACHPKRAVKRCVNTIRSDGIPQSRFIIKILNEVYINERDANGNSRGVCKPAPIQTKVQAIVCPRSQIRYSKCMNGRVRITLRLTMTHNCECRHRIRILTAKCKSLTPKVDGHKVYRATSGQLSSRHAGRSLEPSRSLVMPLFQLAECIDLLPATQCHALERPPYRICEARGRVNRLLCRRTCQKCSTCPTDNIRFRFVGNHNGDSCIVSDQRYDRVFFLQSIVHDANLARCKLACAKMGECLSIDYYVPKQANDLPSCVLTGVDPMTLRRRVHRQSLRVGTMNTDLERWNARRCLLFRKVCVTTCPKPQTTQLSPCNCRKFYRPIDVNEESFGESPRQSSVVHCARRTRVTYYVQTTSGRCISRKWIGMVPCSRLAGVSDHVKPGVDCADKESVLWCQSQITKKLNACHDSALRKVCAKSCGLCPCLGVHVFQSKCQPSGIAIETTVSYRPHPSHRMCTTAVKQRKINCEFCPVGQFTVVHACNEQSGQRHLARVQAHLIRNTVTGKPRCELRVKHDHLPCAGCLAEHSDRQTITACNLLPGGPDEMQSTAKLTVITEYMVNIQGCCRVQRSERTFFCGGCPPTHIEISPCHHGQRLRHIIFFTRPSTGIHKSGAGCIRRIITRKEECNPSPHMHQGKCFDQLTSLDCRSLQLSGGCKVNSEHARKLCQKTCGFCE</sequence>
<organism evidence="5 6">
    <name type="scientific">Paragonimus skrjabini miyazakii</name>
    <dbReference type="NCBI Taxonomy" id="59628"/>
    <lineage>
        <taxon>Eukaryota</taxon>
        <taxon>Metazoa</taxon>
        <taxon>Spiralia</taxon>
        <taxon>Lophotrochozoa</taxon>
        <taxon>Platyhelminthes</taxon>
        <taxon>Trematoda</taxon>
        <taxon>Digenea</taxon>
        <taxon>Plagiorchiida</taxon>
        <taxon>Troglotremata</taxon>
        <taxon>Troglotrematidae</taxon>
        <taxon>Paragonimus</taxon>
    </lineage>
</organism>
<evidence type="ECO:0000259" key="3">
    <source>
        <dbReference type="PROSITE" id="PS50234"/>
    </source>
</evidence>
<dbReference type="InterPro" id="IPR036465">
    <property type="entry name" value="vWFA_dom_sf"/>
</dbReference>
<dbReference type="Gene3D" id="3.40.50.410">
    <property type="entry name" value="von Willebrand factor, type A domain"/>
    <property type="match status" value="1"/>
</dbReference>
<feature type="domain" description="ShKT" evidence="4">
    <location>
        <begin position="4780"/>
        <end position="4816"/>
    </location>
</feature>
<accession>A0A8S9Z4W8</accession>
<comment type="caution">
    <text evidence="1">Lacks conserved residue(s) required for the propagation of feature annotation.</text>
</comment>
<protein>
    <submittedName>
        <fullName evidence="5">Uncharacterized protein</fullName>
    </submittedName>
</protein>
<feature type="domain" description="ShKT" evidence="4">
    <location>
        <begin position="312"/>
        <end position="350"/>
    </location>
</feature>
<dbReference type="SMART" id="SM00254">
    <property type="entry name" value="ShKT"/>
    <property type="match status" value="5"/>
</dbReference>
<dbReference type="PROSITE" id="PS51670">
    <property type="entry name" value="SHKT"/>
    <property type="match status" value="4"/>
</dbReference>
<dbReference type="InterPro" id="IPR050525">
    <property type="entry name" value="ECM_Assembly_Org"/>
</dbReference>
<evidence type="ECO:0000259" key="4">
    <source>
        <dbReference type="PROSITE" id="PS51670"/>
    </source>
</evidence>
<dbReference type="CDD" id="cd01450">
    <property type="entry name" value="vWFA_subfamily_ECM"/>
    <property type="match status" value="1"/>
</dbReference>
<dbReference type="InterPro" id="IPR003582">
    <property type="entry name" value="ShKT_dom"/>
</dbReference>
<proteinExistence type="predicted"/>
<dbReference type="PANTHER" id="PTHR24020">
    <property type="entry name" value="COLLAGEN ALPHA"/>
    <property type="match status" value="1"/>
</dbReference>
<dbReference type="Proteomes" id="UP000822476">
    <property type="component" value="Unassembled WGS sequence"/>
</dbReference>
<feature type="domain" description="ShKT" evidence="4">
    <location>
        <begin position="271"/>
        <end position="307"/>
    </location>
</feature>
<dbReference type="Pfam" id="PF00092">
    <property type="entry name" value="VWA"/>
    <property type="match status" value="1"/>
</dbReference>
<evidence type="ECO:0000256" key="1">
    <source>
        <dbReference type="PROSITE-ProRule" id="PRU01005"/>
    </source>
</evidence>
<dbReference type="SUPFAM" id="SSF53300">
    <property type="entry name" value="vWA-like"/>
    <property type="match status" value="1"/>
</dbReference>
<dbReference type="Gene3D" id="2.10.25.10">
    <property type="entry name" value="Laminin"/>
    <property type="match status" value="1"/>
</dbReference>
<dbReference type="PROSITE" id="PS50234">
    <property type="entry name" value="VWFA"/>
    <property type="match status" value="1"/>
</dbReference>
<feature type="signal peptide" evidence="2">
    <location>
        <begin position="1"/>
        <end position="36"/>
    </location>
</feature>
<evidence type="ECO:0000256" key="2">
    <source>
        <dbReference type="SAM" id="SignalP"/>
    </source>
</evidence>
<feature type="disulfide bond" evidence="1">
    <location>
        <begin position="4549"/>
        <end position="4562"/>
    </location>
</feature>
<keyword evidence="2" id="KW-0732">Signal</keyword>
<keyword evidence="1" id="KW-1015">Disulfide bond</keyword>
<feature type="disulfide bond" evidence="1">
    <location>
        <begin position="321"/>
        <end position="339"/>
    </location>
</feature>
<dbReference type="CDD" id="cd19941">
    <property type="entry name" value="TIL"/>
    <property type="match status" value="1"/>
</dbReference>
<feature type="disulfide bond" evidence="1">
    <location>
        <begin position="330"/>
        <end position="343"/>
    </location>
</feature>